<feature type="compositionally biased region" description="Basic and acidic residues" evidence="1">
    <location>
        <begin position="51"/>
        <end position="63"/>
    </location>
</feature>
<feature type="compositionally biased region" description="Basic and acidic residues" evidence="1">
    <location>
        <begin position="73"/>
        <end position="92"/>
    </location>
</feature>
<keyword evidence="2" id="KW-0812">Transmembrane</keyword>
<feature type="region of interest" description="Disordered" evidence="1">
    <location>
        <begin position="28"/>
        <end position="133"/>
    </location>
</feature>
<dbReference type="EMBL" id="JACXIY010000015">
    <property type="protein sequence ID" value="MBD2869482.1"/>
    <property type="molecule type" value="Genomic_DNA"/>
</dbReference>
<keyword evidence="2" id="KW-1133">Transmembrane helix</keyword>
<keyword evidence="2" id="KW-0472">Membrane</keyword>
<feature type="compositionally biased region" description="Low complexity" evidence="1">
    <location>
        <begin position="93"/>
        <end position="113"/>
    </location>
</feature>
<gene>
    <name evidence="3" type="ORF">IDH41_12905</name>
</gene>
<dbReference type="Proteomes" id="UP000632125">
    <property type="component" value="Unassembled WGS sequence"/>
</dbReference>
<sequence length="157" mass="17077">MRFIEFLLNNIYIVVIVIGALASLFGRSSGKKRPRQMPNFGGGGLSGMPGRPERAPEKLEPDRPAGQTVYRSRSAEHETGVPEGEFAEHREVPSAAPVSPPAAAKRPYRRPVAMEADRAGTPAARSAGAQVRADDLRKAVLWAEILGPPRAKRPFRK</sequence>
<evidence type="ECO:0000256" key="2">
    <source>
        <dbReference type="SAM" id="Phobius"/>
    </source>
</evidence>
<evidence type="ECO:0000313" key="3">
    <source>
        <dbReference type="EMBL" id="MBD2869482.1"/>
    </source>
</evidence>
<organism evidence="3 4">
    <name type="scientific">Paenibacillus arenilitoris</name>
    <dbReference type="NCBI Taxonomy" id="2772299"/>
    <lineage>
        <taxon>Bacteria</taxon>
        <taxon>Bacillati</taxon>
        <taxon>Bacillota</taxon>
        <taxon>Bacilli</taxon>
        <taxon>Bacillales</taxon>
        <taxon>Paenibacillaceae</taxon>
        <taxon>Paenibacillus</taxon>
    </lineage>
</organism>
<reference evidence="3" key="1">
    <citation type="submission" date="2020-09" db="EMBL/GenBank/DDBJ databases">
        <title>A novel bacterium of genus Paenibacillus, isolated from South China Sea.</title>
        <authorList>
            <person name="Huang H."/>
            <person name="Mo K."/>
            <person name="Hu Y."/>
        </authorList>
    </citation>
    <scope>NUCLEOTIDE SEQUENCE</scope>
    <source>
        <strain evidence="3">IB182493</strain>
    </source>
</reference>
<accession>A0A927CMD0</accession>
<protein>
    <submittedName>
        <fullName evidence="3">Uncharacterized protein</fullName>
    </submittedName>
</protein>
<evidence type="ECO:0000313" key="4">
    <source>
        <dbReference type="Proteomes" id="UP000632125"/>
    </source>
</evidence>
<name>A0A927CMD0_9BACL</name>
<feature type="transmembrane region" description="Helical" evidence="2">
    <location>
        <begin position="6"/>
        <end position="26"/>
    </location>
</feature>
<proteinExistence type="predicted"/>
<evidence type="ECO:0000256" key="1">
    <source>
        <dbReference type="SAM" id="MobiDB-lite"/>
    </source>
</evidence>
<dbReference type="RefSeq" id="WP_190861622.1">
    <property type="nucleotide sequence ID" value="NZ_JACXIY010000015.1"/>
</dbReference>
<keyword evidence="4" id="KW-1185">Reference proteome</keyword>
<comment type="caution">
    <text evidence="3">The sequence shown here is derived from an EMBL/GenBank/DDBJ whole genome shotgun (WGS) entry which is preliminary data.</text>
</comment>
<dbReference type="AlphaFoldDB" id="A0A927CMD0"/>